<keyword evidence="7 10" id="KW-0822">Tryptophan biosynthesis</keyword>
<dbReference type="AlphaFoldDB" id="A0A1Y2KYY5"/>
<accession>A0A1Y2KYY5</accession>
<dbReference type="UniPathway" id="UPA00035">
    <property type="reaction ID" value="UER00043"/>
</dbReference>
<dbReference type="NCBIfam" id="NF001373">
    <property type="entry name" value="PRK00278.1-6"/>
    <property type="match status" value="1"/>
</dbReference>
<dbReference type="CDD" id="cd00331">
    <property type="entry name" value="IGPS"/>
    <property type="match status" value="1"/>
</dbReference>
<comment type="pathway">
    <text evidence="2 10">Amino-acid biosynthesis; L-tryptophan biosynthesis; L-tryptophan from chorismate: step 4/5.</text>
</comment>
<dbReference type="InterPro" id="IPR045186">
    <property type="entry name" value="Indole-3-glycerol_P_synth"/>
</dbReference>
<dbReference type="InterPro" id="IPR001468">
    <property type="entry name" value="Indole-3-GlycerolPSynthase_CS"/>
</dbReference>
<evidence type="ECO:0000259" key="11">
    <source>
        <dbReference type="Pfam" id="PF00218"/>
    </source>
</evidence>
<dbReference type="SUPFAM" id="SSF51366">
    <property type="entry name" value="Ribulose-phoshate binding barrel"/>
    <property type="match status" value="1"/>
</dbReference>
<evidence type="ECO:0000256" key="1">
    <source>
        <dbReference type="ARBA" id="ARBA00001633"/>
    </source>
</evidence>
<dbReference type="InterPro" id="IPR011060">
    <property type="entry name" value="RibuloseP-bd_barrel"/>
</dbReference>
<keyword evidence="5 10" id="KW-0028">Amino-acid biosynthesis</keyword>
<dbReference type="PANTHER" id="PTHR22854:SF2">
    <property type="entry name" value="INDOLE-3-GLYCEROL-PHOSPHATE SYNTHASE"/>
    <property type="match status" value="1"/>
</dbReference>
<evidence type="ECO:0000256" key="10">
    <source>
        <dbReference type="HAMAP-Rule" id="MF_00134"/>
    </source>
</evidence>
<dbReference type="Gene3D" id="3.20.20.70">
    <property type="entry name" value="Aldolase class I"/>
    <property type="match status" value="1"/>
</dbReference>
<evidence type="ECO:0000256" key="3">
    <source>
        <dbReference type="ARBA" id="ARBA00012362"/>
    </source>
</evidence>
<gene>
    <name evidence="10" type="primary">trpC</name>
    <name evidence="12" type="ORF">TMES_13180</name>
</gene>
<keyword evidence="9 10" id="KW-0456">Lyase</keyword>
<evidence type="ECO:0000256" key="2">
    <source>
        <dbReference type="ARBA" id="ARBA00004696"/>
    </source>
</evidence>
<dbReference type="OrthoDB" id="9804217at2"/>
<proteinExistence type="inferred from homology"/>
<dbReference type="InterPro" id="IPR013785">
    <property type="entry name" value="Aldolase_TIM"/>
</dbReference>
<dbReference type="GO" id="GO:0004425">
    <property type="term" value="F:indole-3-glycerol-phosphate synthase activity"/>
    <property type="evidence" value="ECO:0007669"/>
    <property type="project" value="UniProtKB-UniRule"/>
</dbReference>
<dbReference type="HAMAP" id="MF_00134_B">
    <property type="entry name" value="IGPS_B"/>
    <property type="match status" value="1"/>
</dbReference>
<dbReference type="FunFam" id="3.20.20.70:FF:000024">
    <property type="entry name" value="Indole-3-glycerol phosphate synthase"/>
    <property type="match status" value="1"/>
</dbReference>
<evidence type="ECO:0000313" key="13">
    <source>
        <dbReference type="Proteomes" id="UP000193391"/>
    </source>
</evidence>
<dbReference type="STRING" id="1293891.TMES_13180"/>
<evidence type="ECO:0000256" key="4">
    <source>
        <dbReference type="ARBA" id="ARBA00018080"/>
    </source>
</evidence>
<evidence type="ECO:0000256" key="8">
    <source>
        <dbReference type="ARBA" id="ARBA00023141"/>
    </source>
</evidence>
<dbReference type="NCBIfam" id="NF001370">
    <property type="entry name" value="PRK00278.1-2"/>
    <property type="match status" value="1"/>
</dbReference>
<dbReference type="GO" id="GO:0000162">
    <property type="term" value="P:L-tryptophan biosynthetic process"/>
    <property type="evidence" value="ECO:0007669"/>
    <property type="project" value="UniProtKB-UniRule"/>
</dbReference>
<organism evidence="12 13">
    <name type="scientific">Thalassospira mesophila</name>
    <dbReference type="NCBI Taxonomy" id="1293891"/>
    <lineage>
        <taxon>Bacteria</taxon>
        <taxon>Pseudomonadati</taxon>
        <taxon>Pseudomonadota</taxon>
        <taxon>Alphaproteobacteria</taxon>
        <taxon>Rhodospirillales</taxon>
        <taxon>Thalassospiraceae</taxon>
        <taxon>Thalassospira</taxon>
    </lineage>
</organism>
<keyword evidence="6 10" id="KW-0210">Decarboxylase</keyword>
<feature type="domain" description="Indole-3-glycerol phosphate synthase" evidence="11">
    <location>
        <begin position="5"/>
        <end position="260"/>
    </location>
</feature>
<protein>
    <recommendedName>
        <fullName evidence="4 10">Indole-3-glycerol phosphate synthase</fullName>
        <shortName evidence="10">IGPS</shortName>
        <ecNumber evidence="3 10">4.1.1.48</ecNumber>
    </recommendedName>
</protein>
<keyword evidence="13" id="KW-1185">Reference proteome</keyword>
<dbReference type="RefSeq" id="WP_085583267.1">
    <property type="nucleotide sequence ID" value="NZ_JFKA01000005.1"/>
</dbReference>
<dbReference type="InterPro" id="IPR013798">
    <property type="entry name" value="Indole-3-glycerol_P_synth_dom"/>
</dbReference>
<dbReference type="Proteomes" id="UP000193391">
    <property type="component" value="Unassembled WGS sequence"/>
</dbReference>
<dbReference type="EC" id="4.1.1.48" evidence="3 10"/>
<evidence type="ECO:0000256" key="6">
    <source>
        <dbReference type="ARBA" id="ARBA00022793"/>
    </source>
</evidence>
<dbReference type="EMBL" id="JFKA01000005">
    <property type="protein sequence ID" value="OSQ37929.1"/>
    <property type="molecule type" value="Genomic_DNA"/>
</dbReference>
<evidence type="ECO:0000256" key="9">
    <source>
        <dbReference type="ARBA" id="ARBA00023239"/>
    </source>
</evidence>
<dbReference type="PANTHER" id="PTHR22854">
    <property type="entry name" value="TRYPTOPHAN BIOSYNTHESIS PROTEIN"/>
    <property type="match status" value="1"/>
</dbReference>
<evidence type="ECO:0000256" key="5">
    <source>
        <dbReference type="ARBA" id="ARBA00022605"/>
    </source>
</evidence>
<name>A0A1Y2KYY5_9PROT</name>
<dbReference type="Pfam" id="PF00218">
    <property type="entry name" value="IGPS"/>
    <property type="match status" value="1"/>
</dbReference>
<sequence>MSDVLDRICSDKRDHVAACKAKTPLSELQAAAAAQSAPRGFIASLEASIAAGRYGLIAEIKKASPSKGLIREDFNPPALAQAYQAGGASCLSVLTDIPYFQGSDAYLVAARAAVTLPVLRKDFMIDPYQVTEARALGADCILLIMAALDDAQAAELEAQAHQLGMDVLIEVHNAPELARALKLKSKLIGINNRNLKTLEVSLTTTEQLAAMVDDDRLLVAESGIFTPDDLARMGKVGAKCFLIGESLMRQKDVKLATQTLLAKPA</sequence>
<evidence type="ECO:0000256" key="7">
    <source>
        <dbReference type="ARBA" id="ARBA00022822"/>
    </source>
</evidence>
<dbReference type="GO" id="GO:0004640">
    <property type="term" value="F:phosphoribosylanthranilate isomerase activity"/>
    <property type="evidence" value="ECO:0007669"/>
    <property type="project" value="TreeGrafter"/>
</dbReference>
<evidence type="ECO:0000313" key="12">
    <source>
        <dbReference type="EMBL" id="OSQ37929.1"/>
    </source>
</evidence>
<dbReference type="NCBIfam" id="NF001377">
    <property type="entry name" value="PRK00278.2-4"/>
    <property type="match status" value="1"/>
</dbReference>
<comment type="similarity">
    <text evidence="10">Belongs to the TrpC family.</text>
</comment>
<reference evidence="12 13" key="1">
    <citation type="submission" date="2014-03" db="EMBL/GenBank/DDBJ databases">
        <title>The draft genome sequence of Thalassospira mesophila JCM 18969.</title>
        <authorList>
            <person name="Lai Q."/>
            <person name="Shao Z."/>
        </authorList>
    </citation>
    <scope>NUCLEOTIDE SEQUENCE [LARGE SCALE GENOMIC DNA]</scope>
    <source>
        <strain evidence="12 13">JCM 18969</strain>
    </source>
</reference>
<comment type="caution">
    <text evidence="12">The sequence shown here is derived from an EMBL/GenBank/DDBJ whole genome shotgun (WGS) entry which is preliminary data.</text>
</comment>
<comment type="catalytic activity">
    <reaction evidence="1 10">
        <text>1-(2-carboxyphenylamino)-1-deoxy-D-ribulose 5-phosphate + H(+) = (1S,2R)-1-C-(indol-3-yl)glycerol 3-phosphate + CO2 + H2O</text>
        <dbReference type="Rhea" id="RHEA:23476"/>
        <dbReference type="ChEBI" id="CHEBI:15377"/>
        <dbReference type="ChEBI" id="CHEBI:15378"/>
        <dbReference type="ChEBI" id="CHEBI:16526"/>
        <dbReference type="ChEBI" id="CHEBI:58613"/>
        <dbReference type="ChEBI" id="CHEBI:58866"/>
        <dbReference type="EC" id="4.1.1.48"/>
    </reaction>
</comment>
<dbReference type="PROSITE" id="PS00614">
    <property type="entry name" value="IGPS"/>
    <property type="match status" value="1"/>
</dbReference>
<keyword evidence="8 10" id="KW-0057">Aromatic amino acid biosynthesis</keyword>